<comment type="caution">
    <text evidence="4">The sequence shown here is derived from an EMBL/GenBank/DDBJ whole genome shotgun (WGS) entry which is preliminary data.</text>
</comment>
<keyword evidence="1" id="KW-0560">Oxidoreductase</keyword>
<reference evidence="4 5" key="1">
    <citation type="submission" date="2019-01" db="EMBL/GenBank/DDBJ databases">
        <title>Draft genome sequences of the type strains of six Macrococcus species.</title>
        <authorList>
            <person name="Mazhar S."/>
            <person name="Altermann E."/>
            <person name="Hill C."/>
            <person name="Mcauliffe O."/>
        </authorList>
    </citation>
    <scope>NUCLEOTIDE SEQUENCE [LARGE SCALE GENOMIC DNA]</scope>
    <source>
        <strain evidence="4 5">CCM4815</strain>
    </source>
</reference>
<dbReference type="SUPFAM" id="SSF51735">
    <property type="entry name" value="NAD(P)-binding Rossmann-fold domains"/>
    <property type="match status" value="1"/>
</dbReference>
<dbReference type="Pfam" id="PF02826">
    <property type="entry name" value="2-Hacid_dh_C"/>
    <property type="match status" value="1"/>
</dbReference>
<evidence type="ECO:0000256" key="1">
    <source>
        <dbReference type="ARBA" id="ARBA00023002"/>
    </source>
</evidence>
<proteinExistence type="predicted"/>
<dbReference type="RefSeq" id="WP_133444525.1">
    <property type="nucleotide sequence ID" value="NZ_SCWB01000020.1"/>
</dbReference>
<dbReference type="Proteomes" id="UP000294802">
    <property type="component" value="Unassembled WGS sequence"/>
</dbReference>
<dbReference type="InterPro" id="IPR006140">
    <property type="entry name" value="D-isomer_DH_NAD-bd"/>
</dbReference>
<name>A0A4R6BS97_9STAP</name>
<evidence type="ECO:0000313" key="4">
    <source>
        <dbReference type="EMBL" id="TDM05289.1"/>
    </source>
</evidence>
<dbReference type="SUPFAM" id="SSF52283">
    <property type="entry name" value="Formate/glycerate dehydrogenase catalytic domain-like"/>
    <property type="match status" value="1"/>
</dbReference>
<dbReference type="GO" id="GO:0051287">
    <property type="term" value="F:NAD binding"/>
    <property type="evidence" value="ECO:0007669"/>
    <property type="project" value="InterPro"/>
</dbReference>
<keyword evidence="5" id="KW-1185">Reference proteome</keyword>
<sequence length="316" mass="36228">MKIISTVKLKSLLNDLQQEFNEHEFIERESLDHLTAEDLAEAELLIAYDSELDQQLLEQMTNLRWVVWYAAGVNNLPLTYMKERGIILTNARGVHKIQISEFIFAYIMQDYKHLNDYHDLQQSHGYQTKIRTAELYAQTICFIGTGEIAENAARIAQAFGMKTIGINTDGREVEHFNETVSLNYRREAFKKADIVVNVLPETDATINLLVKEDFQAMGEKALFINVGRGTVVEEAVLIEVLKNKIIRKAALDVFYQEPLDAASPLYKLDNIIMTPHITGLSRRYNERATNIFKENLKIGIDNSKDFINLVDYTKGY</sequence>
<feature type="domain" description="D-isomer specific 2-hydroxyacid dehydrogenase NAD-binding" evidence="3">
    <location>
        <begin position="105"/>
        <end position="277"/>
    </location>
</feature>
<accession>A0A4R6BS97</accession>
<evidence type="ECO:0000313" key="5">
    <source>
        <dbReference type="Proteomes" id="UP000294802"/>
    </source>
</evidence>
<dbReference type="GO" id="GO:0016616">
    <property type="term" value="F:oxidoreductase activity, acting on the CH-OH group of donors, NAD or NADP as acceptor"/>
    <property type="evidence" value="ECO:0007669"/>
    <property type="project" value="InterPro"/>
</dbReference>
<dbReference type="AlphaFoldDB" id="A0A4R6BS97"/>
<protein>
    <submittedName>
        <fullName evidence="4">Hydroxyacid dehydrogenase</fullName>
    </submittedName>
</protein>
<dbReference type="Gene3D" id="3.40.50.720">
    <property type="entry name" value="NAD(P)-binding Rossmann-like Domain"/>
    <property type="match status" value="2"/>
</dbReference>
<keyword evidence="2" id="KW-0520">NAD</keyword>
<organism evidence="4 5">
    <name type="scientific">Macrococcus lamae</name>
    <dbReference type="NCBI Taxonomy" id="198484"/>
    <lineage>
        <taxon>Bacteria</taxon>
        <taxon>Bacillati</taxon>
        <taxon>Bacillota</taxon>
        <taxon>Bacilli</taxon>
        <taxon>Bacillales</taxon>
        <taxon>Staphylococcaceae</taxon>
        <taxon>Macrococcus</taxon>
    </lineage>
</organism>
<dbReference type="EMBL" id="SCWB01000020">
    <property type="protein sequence ID" value="TDM05289.1"/>
    <property type="molecule type" value="Genomic_DNA"/>
</dbReference>
<evidence type="ECO:0000256" key="2">
    <source>
        <dbReference type="ARBA" id="ARBA00023027"/>
    </source>
</evidence>
<dbReference type="OrthoDB" id="9805416at2"/>
<dbReference type="PANTHER" id="PTHR43333">
    <property type="entry name" value="2-HACID_DH_C DOMAIN-CONTAINING PROTEIN"/>
    <property type="match status" value="1"/>
</dbReference>
<dbReference type="InterPro" id="IPR036291">
    <property type="entry name" value="NAD(P)-bd_dom_sf"/>
</dbReference>
<evidence type="ECO:0000259" key="3">
    <source>
        <dbReference type="Pfam" id="PF02826"/>
    </source>
</evidence>
<gene>
    <name evidence="4" type="ORF">ERX29_09970</name>
</gene>
<dbReference type="PANTHER" id="PTHR43333:SF1">
    <property type="entry name" value="D-ISOMER SPECIFIC 2-HYDROXYACID DEHYDROGENASE NAD-BINDING DOMAIN-CONTAINING PROTEIN"/>
    <property type="match status" value="1"/>
</dbReference>